<proteinExistence type="inferred from homology"/>
<feature type="active site" description="Glycyl thioester intermediate" evidence="6">
    <location>
        <position position="1848"/>
    </location>
</feature>
<dbReference type="InterPro" id="IPR057948">
    <property type="entry name" value="TPR_TRIP12_N"/>
</dbReference>
<dbReference type="Pfam" id="PF25579">
    <property type="entry name" value="TPR_TRIP12_N"/>
    <property type="match status" value="1"/>
</dbReference>
<dbReference type="Proteomes" id="UP001375240">
    <property type="component" value="Unassembled WGS sequence"/>
</dbReference>
<dbReference type="GO" id="GO:0061630">
    <property type="term" value="F:ubiquitin protein ligase activity"/>
    <property type="evidence" value="ECO:0007669"/>
    <property type="project" value="UniProtKB-EC"/>
</dbReference>
<dbReference type="EMBL" id="JAVHNQ010000002">
    <property type="protein sequence ID" value="KAK6354867.1"/>
    <property type="molecule type" value="Genomic_DNA"/>
</dbReference>
<evidence type="ECO:0000313" key="9">
    <source>
        <dbReference type="EMBL" id="KAK6354867.1"/>
    </source>
</evidence>
<dbReference type="SMART" id="SM00119">
    <property type="entry name" value="HECTc"/>
    <property type="match status" value="1"/>
</dbReference>
<evidence type="ECO:0000256" key="7">
    <source>
        <dbReference type="SAM" id="MobiDB-lite"/>
    </source>
</evidence>
<comment type="catalytic activity">
    <reaction evidence="1">
        <text>S-ubiquitinyl-[E2 ubiquitin-conjugating enzyme]-L-cysteine + [acceptor protein]-L-lysine = [E2 ubiquitin-conjugating enzyme]-L-cysteine + N(6)-ubiquitinyl-[acceptor protein]-L-lysine.</text>
        <dbReference type="EC" id="2.3.2.26"/>
    </reaction>
</comment>
<feature type="compositionally biased region" description="Polar residues" evidence="7">
    <location>
        <begin position="1337"/>
        <end position="1349"/>
    </location>
</feature>
<feature type="compositionally biased region" description="Low complexity" evidence="7">
    <location>
        <begin position="182"/>
        <end position="202"/>
    </location>
</feature>
<evidence type="ECO:0000313" key="10">
    <source>
        <dbReference type="Proteomes" id="UP001375240"/>
    </source>
</evidence>
<feature type="compositionally biased region" description="Acidic residues" evidence="7">
    <location>
        <begin position="257"/>
        <end position="266"/>
    </location>
</feature>
<feature type="region of interest" description="Disordered" evidence="7">
    <location>
        <begin position="1327"/>
        <end position="1349"/>
    </location>
</feature>
<comment type="similarity">
    <text evidence="2">Belongs to the UPL family. K-HECT subfamily.</text>
</comment>
<accession>A0AAV9V7Y4</accession>
<feature type="compositionally biased region" description="Basic and acidic residues" evidence="7">
    <location>
        <begin position="245"/>
        <end position="256"/>
    </location>
</feature>
<dbReference type="InterPro" id="IPR016024">
    <property type="entry name" value="ARM-type_fold"/>
</dbReference>
<evidence type="ECO:0000256" key="2">
    <source>
        <dbReference type="ARBA" id="ARBA00006331"/>
    </source>
</evidence>
<feature type="region of interest" description="Disordered" evidence="7">
    <location>
        <begin position="793"/>
        <end position="865"/>
    </location>
</feature>
<dbReference type="GO" id="GO:0043161">
    <property type="term" value="P:proteasome-mediated ubiquitin-dependent protein catabolic process"/>
    <property type="evidence" value="ECO:0007669"/>
    <property type="project" value="TreeGrafter"/>
</dbReference>
<dbReference type="GO" id="GO:0000209">
    <property type="term" value="P:protein polyubiquitination"/>
    <property type="evidence" value="ECO:0007669"/>
    <property type="project" value="TreeGrafter"/>
</dbReference>
<dbReference type="GO" id="GO:0016607">
    <property type="term" value="C:nuclear speck"/>
    <property type="evidence" value="ECO:0007669"/>
    <property type="project" value="TreeGrafter"/>
</dbReference>
<evidence type="ECO:0000256" key="1">
    <source>
        <dbReference type="ARBA" id="ARBA00000885"/>
    </source>
</evidence>
<keyword evidence="5 6" id="KW-0833">Ubl conjugation pathway</keyword>
<dbReference type="Gene3D" id="3.30.2410.10">
    <property type="entry name" value="Hect, E3 ligase catalytic domain"/>
    <property type="match status" value="1"/>
</dbReference>
<evidence type="ECO:0000256" key="5">
    <source>
        <dbReference type="ARBA" id="ARBA00022786"/>
    </source>
</evidence>
<feature type="compositionally biased region" description="Low complexity" evidence="7">
    <location>
        <begin position="59"/>
        <end position="69"/>
    </location>
</feature>
<dbReference type="GO" id="GO:0016874">
    <property type="term" value="F:ligase activity"/>
    <property type="evidence" value="ECO:0007669"/>
    <property type="project" value="UniProtKB-KW"/>
</dbReference>
<dbReference type="InterPro" id="IPR045322">
    <property type="entry name" value="HECTD1/TRIP12-like"/>
</dbReference>
<feature type="compositionally biased region" description="Acidic residues" evidence="7">
    <location>
        <begin position="795"/>
        <end position="814"/>
    </location>
</feature>
<evidence type="ECO:0000256" key="4">
    <source>
        <dbReference type="ARBA" id="ARBA00022679"/>
    </source>
</evidence>
<feature type="compositionally biased region" description="Low complexity" evidence="7">
    <location>
        <begin position="211"/>
        <end position="227"/>
    </location>
</feature>
<dbReference type="PANTHER" id="PTHR45670:SF1">
    <property type="entry name" value="E3 UBIQUITIN-PROTEIN LIGASE HECTD1"/>
    <property type="match status" value="1"/>
</dbReference>
<evidence type="ECO:0000256" key="3">
    <source>
        <dbReference type="ARBA" id="ARBA00012485"/>
    </source>
</evidence>
<dbReference type="CDD" id="cd00078">
    <property type="entry name" value="HECTc"/>
    <property type="match status" value="1"/>
</dbReference>
<keyword evidence="9" id="KW-0436">Ligase</keyword>
<organism evidence="9 10">
    <name type="scientific">Orbilia brochopaga</name>
    <dbReference type="NCBI Taxonomy" id="3140254"/>
    <lineage>
        <taxon>Eukaryota</taxon>
        <taxon>Fungi</taxon>
        <taxon>Dikarya</taxon>
        <taxon>Ascomycota</taxon>
        <taxon>Pezizomycotina</taxon>
        <taxon>Orbiliomycetes</taxon>
        <taxon>Orbiliales</taxon>
        <taxon>Orbiliaceae</taxon>
        <taxon>Orbilia</taxon>
    </lineage>
</organism>
<dbReference type="SUPFAM" id="SSF56204">
    <property type="entry name" value="Hect, E3 ligase catalytic domain"/>
    <property type="match status" value="1"/>
</dbReference>
<dbReference type="InterPro" id="IPR011989">
    <property type="entry name" value="ARM-like"/>
</dbReference>
<dbReference type="SUPFAM" id="SSF48371">
    <property type="entry name" value="ARM repeat"/>
    <property type="match status" value="1"/>
</dbReference>
<reference evidence="9 10" key="1">
    <citation type="submission" date="2019-10" db="EMBL/GenBank/DDBJ databases">
        <authorList>
            <person name="Palmer J.M."/>
        </authorList>
    </citation>
    <scope>NUCLEOTIDE SEQUENCE [LARGE SCALE GENOMIC DNA]</scope>
    <source>
        <strain evidence="9 10">TWF696</strain>
    </source>
</reference>
<feature type="compositionally biased region" description="Basic residues" evidence="7">
    <location>
        <begin position="70"/>
        <end position="79"/>
    </location>
</feature>
<dbReference type="EC" id="2.3.2.26" evidence="3"/>
<feature type="compositionally biased region" description="Pro residues" evidence="7">
    <location>
        <begin position="112"/>
        <end position="126"/>
    </location>
</feature>
<protein>
    <recommendedName>
        <fullName evidence="3">HECT-type E3 ubiquitin transferase</fullName>
        <ecNumber evidence="3">2.3.2.26</ecNumber>
    </recommendedName>
</protein>
<sequence>MQSRRQTRSTVGRHSADSSSQPPAASPPSNSSTASSSSTTTPNQSFSSHHHNLNPPPAAATAIAAPTTPRARRHQKRKSVAISQDSSENPLPPPPIEEPVSKRRRTRALPDQSPPPPPPLQSPPADSPTSSKVLTRSARKRARFSEDFEMSASGRGDAPNITSPAETPETPTTRKSTRSKKQTTPATATTPTSRRSPSARRQTTNEKKVESQSQSQSQPPATPTPSSKKSKRKENNASKAGLDVKAGDAKPEKDNYPEEDEDEDMGDNPPPPADPPVEEEEEPGNNEDYDREVDDDDMYDGFSHRSISQSMRALSGMLSGIPGRLRDILNNLKNREDITVQMLALQELSEILLMANEDSLSGNIATDQFVKELVIVMSEPDMYGGENPELMLLACRCLANLMEALPSATSNVVYGGAVPVLCQKLLEIQYIDLAEQALSTLEKISHEYPTSIIREGGLVACLNFLDFFSTNVQRTAVTTAANCCRNIPEDSFPTVRDVMPILLGVLSSSDQKVVEQDCLCISRIVESFRHQPEKLEELVSKDLLRAILQLLLPGTTNLVGQHIHTQFLRVLSILAKSSPRLSVAMFEMNITETLYQIMTGVSPPAATDDFALKVDRVMIMQALIHRPKEQVTETLNVIGELLPSLPDDEIFNVPGISEFQSHRATSDDKTNEKRISLLKSCQPELRRFAIVLMPTLTDTYLSTVNQQVRQKVLSCQLKMIVNLDVNMLKDALWNVQYASFLASIYSQKDQPSSIAGALQVSELLLRRLPDIYRYHFHREGVVSEIRKLAEQPFDLLEDSENSNDEDEDEDEDAMRDDKESSEPASENPAKDGEASSENSQKSEDEEANEEDEASTSGESESSSVRRLTAHAVLTIDQWIIVRARSFIEEHDKDADSEAKKEAEKVLATIRDLVDSLETAGRPKAVFEELAKYFQNTNTLTSISSFELSHSRLVEGLLKVLTGEDGGRKSATRREFLEVFMGHTDPKNNSSPFSVLVAKLQELLSRSEHFEVNTVHHNAYDGNRSPASMLAKQLRLKLTADENSEIPKPYRNIMVSIHAIATFKALDDYLRPRIALSEQPRPSRGERGGHLSNALAAFAAAAAAASGSGSTSSNPPIPDIGQSTPSPSSRTKKPTRPSRTKKTEDVSQAESSGDALKTPTKREKLPKATRDALAAEEQLECMDERQMSEQEDLEEMNALLEDLDQEMTDSPAPEPGAVNMDFAGGKVTARKEDGTRIATPIGTPSRDRGAGTPVADMPHQALAHSRPISYAAAAGTPTDWHIEFSIGDRVLSNDTTIYGAVHQANRSEEGDNHRSVWSSTYTIKFRRASGPAPAEPSLSPTTESPQASSGIPLSVEKNKVTASILHLLSILHSLNSNIDDVFSGEFESSKPRHPPALGQFVNTKLTAKLNRQLEEPLIVASSCLPSWSEDLARYYPFLFPFETRFLFLQSTSFGYSRSMNRWQSATANESRSDRRDDRPFLGRLQRQKVRISRNRIFDSAVKVMELYGASPSVLEVEYFEEVGTGLGPTLEFYSSVSREFARKSQNMWRESDSFSDKEYTFGAQGLFPAPMDAKFAETEGGKRVLQRFKVLGKFVARAMLDSRLIDISFNPNFFRGGDDTEAVAPSFGAVKTVDKGLAQSLNLLRKFAVAKSVVDEMKLPAYERSKQLSEIRIDGVVVDDLALDFTLPGYPHIELVRDGANKAVNINNVGEYVDKVIDLTLGSGVQRQVDAFRAGFSQVFPYAALRAFTPDELVMMFGRVAEDWSLETLMDSIKADHGFNMDSKSVRNLLQVMSEFTLQERREFLQFVTGSPKLPIGGFKNLTPMFTVVCKPSEPPLVSDDYLPSVMTCVNYLKLPDYTSVEVLRQRLHTAVHEGSGAFHLS</sequence>
<feature type="compositionally biased region" description="Basic residues" evidence="7">
    <location>
        <begin position="1129"/>
        <end position="1139"/>
    </location>
</feature>
<feature type="compositionally biased region" description="Basic and acidic residues" evidence="7">
    <location>
        <begin position="1159"/>
        <end position="1169"/>
    </location>
</feature>
<keyword evidence="10" id="KW-1185">Reference proteome</keyword>
<dbReference type="PANTHER" id="PTHR45670">
    <property type="entry name" value="E3 UBIQUITIN-PROTEIN LIGASE TRIP12"/>
    <property type="match status" value="1"/>
</dbReference>
<dbReference type="Pfam" id="PF00632">
    <property type="entry name" value="HECT"/>
    <property type="match status" value="1"/>
</dbReference>
<evidence type="ECO:0000259" key="8">
    <source>
        <dbReference type="PROSITE" id="PS50237"/>
    </source>
</evidence>
<comment type="caution">
    <text evidence="9">The sequence shown here is derived from an EMBL/GenBank/DDBJ whole genome shotgun (WGS) entry which is preliminary data.</text>
</comment>
<evidence type="ECO:0000256" key="6">
    <source>
        <dbReference type="PROSITE-ProRule" id="PRU00104"/>
    </source>
</evidence>
<dbReference type="InterPro" id="IPR000569">
    <property type="entry name" value="HECT_dom"/>
</dbReference>
<feature type="compositionally biased region" description="Low complexity" evidence="7">
    <location>
        <begin position="17"/>
        <end position="47"/>
    </location>
</feature>
<keyword evidence="4" id="KW-0808">Transferase</keyword>
<feature type="region of interest" description="Disordered" evidence="7">
    <location>
        <begin position="1105"/>
        <end position="1170"/>
    </location>
</feature>
<feature type="compositionally biased region" description="Acidic residues" evidence="7">
    <location>
        <begin position="843"/>
        <end position="853"/>
    </location>
</feature>
<dbReference type="Gene3D" id="3.90.1750.10">
    <property type="entry name" value="Hect, E3 ligase catalytic domains"/>
    <property type="match status" value="1"/>
</dbReference>
<dbReference type="InterPro" id="IPR035983">
    <property type="entry name" value="Hect_E3_ubiquitin_ligase"/>
</dbReference>
<feature type="compositionally biased region" description="Polar residues" evidence="7">
    <location>
        <begin position="1"/>
        <end position="12"/>
    </location>
</feature>
<dbReference type="PROSITE" id="PS50237">
    <property type="entry name" value="HECT"/>
    <property type="match status" value="1"/>
</dbReference>
<feature type="region of interest" description="Disordered" evidence="7">
    <location>
        <begin position="1"/>
        <end position="303"/>
    </location>
</feature>
<feature type="compositionally biased region" description="Acidic residues" evidence="7">
    <location>
        <begin position="276"/>
        <end position="299"/>
    </location>
</feature>
<gene>
    <name evidence="9" type="primary">TRIP12</name>
    <name evidence="9" type="ORF">TWF696_003998</name>
</gene>
<name>A0AAV9V7Y4_9PEZI</name>
<feature type="domain" description="HECT" evidence="8">
    <location>
        <begin position="1526"/>
        <end position="1881"/>
    </location>
</feature>
<dbReference type="Gene3D" id="1.25.10.10">
    <property type="entry name" value="Leucine-rich Repeat Variant"/>
    <property type="match status" value="1"/>
</dbReference>